<feature type="transmembrane region" description="Helical" evidence="1">
    <location>
        <begin position="88"/>
        <end position="106"/>
    </location>
</feature>
<keyword evidence="1" id="KW-0472">Membrane</keyword>
<evidence type="ECO:0000313" key="2">
    <source>
        <dbReference type="EMBL" id="MFK2853449.1"/>
    </source>
</evidence>
<reference evidence="2 3" key="1">
    <citation type="submission" date="2020-10" db="EMBL/GenBank/DDBJ databases">
        <title>Phylogeny of dyella-like bacteria.</title>
        <authorList>
            <person name="Fu J."/>
        </authorList>
    </citation>
    <scope>NUCLEOTIDE SEQUENCE [LARGE SCALE GENOMIC DNA]</scope>
    <source>
        <strain evidence="2 3">DHG40</strain>
    </source>
</reference>
<sequence length="141" mass="15540">MTTTRFTELAREGTAFSLWLGAVMLNMISVLWLGFQGLQWLHDGHWTKQPPVMAWIRGVCPDACTFVNNPHSWYGAAKLVRFLGEVPSGLALTLIGIALGVLSVSISDHRPLAPSVTHVRNVRRRLSDEPISLRQRVPGGG</sequence>
<feature type="transmembrane region" description="Helical" evidence="1">
    <location>
        <begin position="15"/>
        <end position="35"/>
    </location>
</feature>
<keyword evidence="3" id="KW-1185">Reference proteome</keyword>
<keyword evidence="1" id="KW-1133">Transmembrane helix</keyword>
<dbReference type="Proteomes" id="UP001620409">
    <property type="component" value="Unassembled WGS sequence"/>
</dbReference>
<dbReference type="EMBL" id="JADIKI010000021">
    <property type="protein sequence ID" value="MFK2853449.1"/>
    <property type="molecule type" value="Genomic_DNA"/>
</dbReference>
<accession>A0ABW8IGK8</accession>
<name>A0ABW8IGK8_9GAMM</name>
<gene>
    <name evidence="2" type="ORF">ISP18_02415</name>
</gene>
<evidence type="ECO:0000313" key="3">
    <source>
        <dbReference type="Proteomes" id="UP001620409"/>
    </source>
</evidence>
<keyword evidence="1" id="KW-0812">Transmembrane</keyword>
<protein>
    <submittedName>
        <fullName evidence="2">Uncharacterized protein</fullName>
    </submittedName>
</protein>
<organism evidence="2 3">
    <name type="scientific">Dyella humi</name>
    <dbReference type="NCBI Taxonomy" id="1770547"/>
    <lineage>
        <taxon>Bacteria</taxon>
        <taxon>Pseudomonadati</taxon>
        <taxon>Pseudomonadota</taxon>
        <taxon>Gammaproteobacteria</taxon>
        <taxon>Lysobacterales</taxon>
        <taxon>Rhodanobacteraceae</taxon>
        <taxon>Dyella</taxon>
    </lineage>
</organism>
<comment type="caution">
    <text evidence="2">The sequence shown here is derived from an EMBL/GenBank/DDBJ whole genome shotgun (WGS) entry which is preliminary data.</text>
</comment>
<evidence type="ECO:0000256" key="1">
    <source>
        <dbReference type="SAM" id="Phobius"/>
    </source>
</evidence>
<dbReference type="RefSeq" id="WP_380016672.1">
    <property type="nucleotide sequence ID" value="NZ_JADIKI010000021.1"/>
</dbReference>
<proteinExistence type="predicted"/>